<feature type="transmembrane region" description="Helical" evidence="10">
    <location>
        <begin position="165"/>
        <end position="184"/>
    </location>
</feature>
<dbReference type="Pfam" id="PF00005">
    <property type="entry name" value="ABC_tran"/>
    <property type="match status" value="1"/>
</dbReference>
<feature type="domain" description="ABC transmembrane type-1" evidence="12">
    <location>
        <begin position="57"/>
        <end position="329"/>
    </location>
</feature>
<keyword evidence="14" id="KW-1185">Reference proteome</keyword>
<keyword evidence="3" id="KW-0813">Transport</keyword>
<feature type="transmembrane region" description="Helical" evidence="10">
    <location>
        <begin position="25"/>
        <end position="51"/>
    </location>
</feature>
<dbReference type="Gene3D" id="1.20.1560.10">
    <property type="entry name" value="ABC transporter type 1, transmembrane domain"/>
    <property type="match status" value="1"/>
</dbReference>
<dbReference type="GeneID" id="8856713"/>
<evidence type="ECO:0000256" key="1">
    <source>
        <dbReference type="ARBA" id="ARBA00004141"/>
    </source>
</evidence>
<dbReference type="InterPro" id="IPR039421">
    <property type="entry name" value="Type_1_exporter"/>
</dbReference>
<name>D2W1B3_NAEGR</name>
<keyword evidence="7 10" id="KW-1133">Transmembrane helix</keyword>
<dbReference type="FunFam" id="3.40.50.300:FF:000205">
    <property type="entry name" value="ABC transporter B family member 4"/>
    <property type="match status" value="1"/>
</dbReference>
<feature type="transmembrane region" description="Helical" evidence="10">
    <location>
        <begin position="260"/>
        <end position="284"/>
    </location>
</feature>
<dbReference type="SUPFAM" id="SSF52540">
    <property type="entry name" value="P-loop containing nucleoside triphosphate hydrolases"/>
    <property type="match status" value="1"/>
</dbReference>
<dbReference type="GO" id="GO:0016887">
    <property type="term" value="F:ATP hydrolysis activity"/>
    <property type="evidence" value="ECO:0007669"/>
    <property type="project" value="InterPro"/>
</dbReference>
<keyword evidence="4 10" id="KW-0812">Transmembrane</keyword>
<dbReference type="PROSITE" id="PS00211">
    <property type="entry name" value="ABC_TRANSPORTER_1"/>
    <property type="match status" value="1"/>
</dbReference>
<evidence type="ECO:0000256" key="7">
    <source>
        <dbReference type="ARBA" id="ARBA00022989"/>
    </source>
</evidence>
<evidence type="ECO:0000313" key="14">
    <source>
        <dbReference type="Proteomes" id="UP000006671"/>
    </source>
</evidence>
<evidence type="ECO:0000259" key="11">
    <source>
        <dbReference type="PROSITE" id="PS50893"/>
    </source>
</evidence>
<keyword evidence="5" id="KW-0547">Nucleotide-binding</keyword>
<dbReference type="InterPro" id="IPR011527">
    <property type="entry name" value="ABC1_TM_dom"/>
</dbReference>
<dbReference type="PANTHER" id="PTHR43394:SF1">
    <property type="entry name" value="ATP-BINDING CASSETTE SUB-FAMILY B MEMBER 10, MITOCHONDRIAL"/>
    <property type="match status" value="1"/>
</dbReference>
<dbReference type="RefSeq" id="XP_002669900.1">
    <property type="nucleotide sequence ID" value="XM_002669854.1"/>
</dbReference>
<dbReference type="InterPro" id="IPR036640">
    <property type="entry name" value="ABC1_TM_sf"/>
</dbReference>
<dbReference type="CDD" id="cd18578">
    <property type="entry name" value="ABC_6TM_Pgp_ABCB1_D2_like"/>
    <property type="match status" value="1"/>
</dbReference>
<dbReference type="KEGG" id="ngr:NAEGRDRAFT_82015"/>
<reference evidence="13 14" key="1">
    <citation type="journal article" date="2010" name="Cell">
        <title>The genome of Naegleria gruberi illuminates early eukaryotic versatility.</title>
        <authorList>
            <person name="Fritz-Laylin L.K."/>
            <person name="Prochnik S.E."/>
            <person name="Ginger M.L."/>
            <person name="Dacks J.B."/>
            <person name="Carpenter M.L."/>
            <person name="Field M.C."/>
            <person name="Kuo A."/>
            <person name="Paredez A."/>
            <person name="Chapman J."/>
            <person name="Pham J."/>
            <person name="Shu S."/>
            <person name="Neupane R."/>
            <person name="Cipriano M."/>
            <person name="Mancuso J."/>
            <person name="Tu H."/>
            <person name="Salamov A."/>
            <person name="Lindquist E."/>
            <person name="Shapiro H."/>
            <person name="Lucas S."/>
            <person name="Grigoriev I.V."/>
            <person name="Cande W.Z."/>
            <person name="Fulton C."/>
            <person name="Rokhsar D.S."/>
            <person name="Dawson S.C."/>
        </authorList>
    </citation>
    <scope>NUCLEOTIDE SEQUENCE [LARGE SCALE GENOMIC DNA]</scope>
    <source>
        <strain evidence="13 14">NEG-M</strain>
    </source>
</reference>
<dbReference type="Gene3D" id="3.40.50.300">
    <property type="entry name" value="P-loop containing nucleotide triphosphate hydrolases"/>
    <property type="match status" value="1"/>
</dbReference>
<evidence type="ECO:0000256" key="4">
    <source>
        <dbReference type="ARBA" id="ARBA00022692"/>
    </source>
</evidence>
<dbReference type="eggNOG" id="KOG0055">
    <property type="taxonomic scope" value="Eukaryota"/>
</dbReference>
<dbReference type="SUPFAM" id="SSF90123">
    <property type="entry name" value="ABC transporter transmembrane region"/>
    <property type="match status" value="1"/>
</dbReference>
<evidence type="ECO:0000256" key="6">
    <source>
        <dbReference type="ARBA" id="ARBA00022840"/>
    </source>
</evidence>
<protein>
    <submittedName>
        <fullName evidence="13">Predicted protein</fullName>
    </submittedName>
</protein>
<feature type="transmembrane region" description="Helical" evidence="10">
    <location>
        <begin position="86"/>
        <end position="105"/>
    </location>
</feature>
<keyword evidence="6" id="KW-0067">ATP-binding</keyword>
<dbReference type="GO" id="GO:0005743">
    <property type="term" value="C:mitochondrial inner membrane"/>
    <property type="evidence" value="ECO:0007669"/>
    <property type="project" value="TreeGrafter"/>
</dbReference>
<evidence type="ECO:0000256" key="5">
    <source>
        <dbReference type="ARBA" id="ARBA00022741"/>
    </source>
</evidence>
<dbReference type="PROSITE" id="PS50893">
    <property type="entry name" value="ABC_TRANSPORTER_2"/>
    <property type="match status" value="1"/>
</dbReference>
<dbReference type="PANTHER" id="PTHR43394">
    <property type="entry name" value="ATP-DEPENDENT PERMEASE MDL1, MITOCHONDRIAL"/>
    <property type="match status" value="1"/>
</dbReference>
<evidence type="ECO:0000256" key="9">
    <source>
        <dbReference type="SAM" id="MobiDB-lite"/>
    </source>
</evidence>
<dbReference type="InParanoid" id="D2W1B3"/>
<comment type="similarity">
    <text evidence="2">Belongs to the ABC transporter superfamily. ABCB family. Multidrug resistance exporter (TC 3.A.1.201) subfamily.</text>
</comment>
<dbReference type="EMBL" id="GG738921">
    <property type="protein sequence ID" value="EFC37156.1"/>
    <property type="molecule type" value="Genomic_DNA"/>
</dbReference>
<dbReference type="Proteomes" id="UP000006671">
    <property type="component" value="Unassembled WGS sequence"/>
</dbReference>
<proteinExistence type="inferred from homology"/>
<accession>D2W1B3</accession>
<gene>
    <name evidence="13" type="ORF">NAEGRDRAFT_82015</name>
</gene>
<evidence type="ECO:0000256" key="8">
    <source>
        <dbReference type="ARBA" id="ARBA00023136"/>
    </source>
</evidence>
<dbReference type="STRING" id="5762.D2W1B3"/>
<sequence length="654" mass="72940">MKLKRNKKESDSNEIKDEREPNIRFAMWFIVRIMGWEMIWIVLGMIGWAALGSIPHVFNILMGELIKAVFSSTTAKTSYTNEINNLAMWMAIIAVIAAIVMWMGFSMTSYAFERIGVRFKTAYIESLLKQETGYFDMKRTGELMSWMTESMEQIQDSFSNKLGRIVQFSIQIILGVILALVFAWKMAIAMVAFSPLIAVLMFASGFASQLVTRRTMKISNEGSAMANEVIGAIRTVRSMDAEQKEIDRYKRQMRSGNAMYVIKGIVLGSPIGFSEICIWGILAFGMWWGGKLLQDGEIEFQNMFRVFTLLLMSVLGSSQIMSFLPDLTRAIAASKNLLKVIHRKPAMRFGGGITPEKIEGKIEFKDVCFSYPTRPNIQVLKNFTFNIKPGQSIALVGSSGSGKSTIVSLLERFYEPSSGNIILDGNELAEIDPHWLRSHIGLVGQEPVLFGGTIKENICYAIRKTSIDPFPSDEEIINAAKAANAHDFISSLPDGYNTKLGERGVSLSGGQKQRIAIARAVIQNPEILLLDEATSALDTNSEAVVQDALNKLMKGRTTIVIAHRLSTIVDSDMILVFHKGELKEVGTHDQLMDLEGGLYAELARKQMMRKEESLDKIPSVPSAIDMYKEDEIEMQPLEKIPSTDSADSNEDSMV</sequence>
<dbReference type="AlphaFoldDB" id="D2W1B3"/>
<dbReference type="InterPro" id="IPR017871">
    <property type="entry name" value="ABC_transporter-like_CS"/>
</dbReference>
<dbReference type="GO" id="GO:0005524">
    <property type="term" value="F:ATP binding"/>
    <property type="evidence" value="ECO:0007669"/>
    <property type="project" value="UniProtKB-KW"/>
</dbReference>
<dbReference type="InterPro" id="IPR027417">
    <property type="entry name" value="P-loop_NTPase"/>
</dbReference>
<dbReference type="InterPro" id="IPR003593">
    <property type="entry name" value="AAA+_ATPase"/>
</dbReference>
<dbReference type="GO" id="GO:0090374">
    <property type="term" value="P:oligopeptide export from mitochondrion"/>
    <property type="evidence" value="ECO:0007669"/>
    <property type="project" value="TreeGrafter"/>
</dbReference>
<feature type="domain" description="ABC transporter" evidence="11">
    <location>
        <begin position="362"/>
        <end position="604"/>
    </location>
</feature>
<feature type="region of interest" description="Disordered" evidence="9">
    <location>
        <begin position="631"/>
        <end position="654"/>
    </location>
</feature>
<evidence type="ECO:0000256" key="10">
    <source>
        <dbReference type="SAM" id="Phobius"/>
    </source>
</evidence>
<evidence type="ECO:0000313" key="13">
    <source>
        <dbReference type="EMBL" id="EFC37156.1"/>
    </source>
</evidence>
<dbReference type="OMA" id="VHENICY"/>
<feature type="transmembrane region" description="Helical" evidence="10">
    <location>
        <begin position="190"/>
        <end position="211"/>
    </location>
</feature>
<organism evidence="14">
    <name type="scientific">Naegleria gruberi</name>
    <name type="common">Amoeba</name>
    <dbReference type="NCBI Taxonomy" id="5762"/>
    <lineage>
        <taxon>Eukaryota</taxon>
        <taxon>Discoba</taxon>
        <taxon>Heterolobosea</taxon>
        <taxon>Tetramitia</taxon>
        <taxon>Eutetramitia</taxon>
        <taxon>Vahlkampfiidae</taxon>
        <taxon>Naegleria</taxon>
    </lineage>
</organism>
<dbReference type="SMART" id="SM00382">
    <property type="entry name" value="AAA"/>
    <property type="match status" value="1"/>
</dbReference>
<dbReference type="CDD" id="cd03249">
    <property type="entry name" value="ABC_MTABC3_MDL1_MDL2"/>
    <property type="match status" value="1"/>
</dbReference>
<dbReference type="OrthoDB" id="6500128at2759"/>
<evidence type="ECO:0000256" key="2">
    <source>
        <dbReference type="ARBA" id="ARBA00007577"/>
    </source>
</evidence>
<dbReference type="Pfam" id="PF00664">
    <property type="entry name" value="ABC_membrane"/>
    <property type="match status" value="1"/>
</dbReference>
<keyword evidence="8 10" id="KW-0472">Membrane</keyword>
<dbReference type="InterPro" id="IPR003439">
    <property type="entry name" value="ABC_transporter-like_ATP-bd"/>
</dbReference>
<comment type="subcellular location">
    <subcellularLocation>
        <location evidence="1">Membrane</location>
        <topology evidence="1">Multi-pass membrane protein</topology>
    </subcellularLocation>
</comment>
<evidence type="ECO:0000259" key="12">
    <source>
        <dbReference type="PROSITE" id="PS50929"/>
    </source>
</evidence>
<evidence type="ECO:0000256" key="3">
    <source>
        <dbReference type="ARBA" id="ARBA00022448"/>
    </source>
</evidence>
<dbReference type="PROSITE" id="PS50929">
    <property type="entry name" value="ABC_TM1F"/>
    <property type="match status" value="1"/>
</dbReference>
<dbReference type="VEuPathDB" id="AmoebaDB:NAEGRDRAFT_82015"/>
<dbReference type="GO" id="GO:0015421">
    <property type="term" value="F:ABC-type oligopeptide transporter activity"/>
    <property type="evidence" value="ECO:0007669"/>
    <property type="project" value="TreeGrafter"/>
</dbReference>